<dbReference type="SUPFAM" id="SSF51395">
    <property type="entry name" value="FMN-linked oxidoreductases"/>
    <property type="match status" value="1"/>
</dbReference>
<evidence type="ECO:0000256" key="7">
    <source>
        <dbReference type="ARBA" id="ARBA00023002"/>
    </source>
</evidence>
<dbReference type="AlphaFoldDB" id="A0A1F2PLH0"/>
<dbReference type="EC" id="1.-.-.-" evidence="12"/>
<dbReference type="InterPro" id="IPR051793">
    <property type="entry name" value="NADH:flavin_oxidoreductase"/>
</dbReference>
<evidence type="ECO:0000259" key="11">
    <source>
        <dbReference type="Pfam" id="PF07992"/>
    </source>
</evidence>
<evidence type="ECO:0000256" key="2">
    <source>
        <dbReference type="ARBA" id="ARBA00001966"/>
    </source>
</evidence>
<dbReference type="SUPFAM" id="SSF51905">
    <property type="entry name" value="FAD/NAD(P)-binding domain"/>
    <property type="match status" value="1"/>
</dbReference>
<keyword evidence="6" id="KW-0479">Metal-binding</keyword>
<dbReference type="InterPro" id="IPR001155">
    <property type="entry name" value="OxRdtase_FMN_N"/>
</dbReference>
<dbReference type="GO" id="GO:0010181">
    <property type="term" value="F:FMN binding"/>
    <property type="evidence" value="ECO:0007669"/>
    <property type="project" value="InterPro"/>
</dbReference>
<dbReference type="OrthoDB" id="9772736at2"/>
<evidence type="ECO:0000313" key="13">
    <source>
        <dbReference type="Proteomes" id="UP000176244"/>
    </source>
</evidence>
<keyword evidence="9" id="KW-0411">Iron-sulfur</keyword>
<dbReference type="EMBL" id="LKEU01000010">
    <property type="protein sequence ID" value="OFV72253.1"/>
    <property type="molecule type" value="Genomic_DNA"/>
</dbReference>
<dbReference type="Gene3D" id="3.50.50.60">
    <property type="entry name" value="FAD/NAD(P)-binding domain"/>
    <property type="match status" value="1"/>
</dbReference>
<gene>
    <name evidence="12" type="ORF">ACWI_01640</name>
</gene>
<evidence type="ECO:0000256" key="5">
    <source>
        <dbReference type="ARBA" id="ARBA00022643"/>
    </source>
</evidence>
<dbReference type="RefSeq" id="WP_070369539.1">
    <property type="nucleotide sequence ID" value="NZ_LKEU01000010.1"/>
</dbReference>
<proteinExistence type="inferred from homology"/>
<keyword evidence="7 12" id="KW-0560">Oxidoreductase</keyword>
<evidence type="ECO:0000256" key="9">
    <source>
        <dbReference type="ARBA" id="ARBA00023014"/>
    </source>
</evidence>
<evidence type="ECO:0000256" key="6">
    <source>
        <dbReference type="ARBA" id="ARBA00022723"/>
    </source>
</evidence>
<feature type="domain" description="NADH:flavin oxidoreductase/NADH oxidase N-terminal" evidence="10">
    <location>
        <begin position="7"/>
        <end position="327"/>
    </location>
</feature>
<evidence type="ECO:0000256" key="1">
    <source>
        <dbReference type="ARBA" id="ARBA00001917"/>
    </source>
</evidence>
<reference evidence="12 13" key="1">
    <citation type="submission" date="2015-09" db="EMBL/GenBank/DDBJ databases">
        <title>Genome sequence of Acetobacterium wieringae DSM 1911.</title>
        <authorList>
            <person name="Poehlein A."/>
            <person name="Bengelsdorf F.R."/>
            <person name="Schiel-Bengelsdorf B."/>
            <person name="Duerre P."/>
            <person name="Daniel R."/>
        </authorList>
    </citation>
    <scope>NUCLEOTIDE SEQUENCE [LARGE SCALE GENOMIC DNA]</scope>
    <source>
        <strain evidence="12 13">DSM 1911</strain>
    </source>
</reference>
<dbReference type="Gene3D" id="3.20.20.70">
    <property type="entry name" value="Aldolase class I"/>
    <property type="match status" value="1"/>
</dbReference>
<evidence type="ECO:0000256" key="4">
    <source>
        <dbReference type="ARBA" id="ARBA00022630"/>
    </source>
</evidence>
<dbReference type="PRINTS" id="PR00368">
    <property type="entry name" value="FADPNR"/>
</dbReference>
<keyword evidence="4" id="KW-0285">Flavoprotein</keyword>
<dbReference type="GO" id="GO:0051536">
    <property type="term" value="F:iron-sulfur cluster binding"/>
    <property type="evidence" value="ECO:0007669"/>
    <property type="project" value="UniProtKB-KW"/>
</dbReference>
<comment type="cofactor">
    <cofactor evidence="1">
        <name>FMN</name>
        <dbReference type="ChEBI" id="CHEBI:58210"/>
    </cofactor>
</comment>
<comment type="similarity">
    <text evidence="3">In the N-terminal section; belongs to the NADH:flavin oxidoreductase/NADH oxidase family.</text>
</comment>
<sequence>MNSKYAKIFTPIKIGNMMVKNRIETAPAAPRLASPEGLVTPELIEWTRALAKGGAGIVTVGISMVTPPFGHMNGFCVNIGDDNVVPGLAVLADTVHRYGAKASIELAGFAMGHDMPEEGKSPIDMMSQEEINNWINLFANAAERAMKAGMDMVLIHGGHGILVSNFFSPLFNHRTDQYGGSIENRARFACELFDAIRRKVGHKLAIEFRLSAAELVPGGVELDETIEFIKLIQDKIDLIHVSAGMLLDDEMVPITTQPTYLKRGYNAHYAASIKKTPGIHVPVTTVGSIDLDLAADIIENNEADMCAMIRTVIADPDSVDKARTGNEAEIRPCIRCVLCLNRTHGMEPLRVACAVNPQAGRECELKDINKLADHKKKVVIIGGGPAGMEAARTAGDRGHEVVLFEKNDCLGGTLRLAVAPDFKADLKSYLAWAIRMTSRHSNVSLRLSTTATPENILAESPDALIIAVGAETNIPAIPGLDGSDVVWVGDVESGAVSVGQNVVIAGGGLTGCETALDLARKGKNVTIVEMVSEKKMLEPSPIPMTALLQLLKKENVTILADHKLIKAGDHTVLIEESAGQKEIPFDTLILSLGVKPNLPEVSKFANLIDTVICIGDCTTSQGTLYTATTAGYNAGLDI</sequence>
<feature type="domain" description="FAD/NAD(P)-binding" evidence="11">
    <location>
        <begin position="376"/>
        <end position="599"/>
    </location>
</feature>
<keyword evidence="8" id="KW-0408">Iron</keyword>
<dbReference type="Proteomes" id="UP000176244">
    <property type="component" value="Unassembled WGS sequence"/>
</dbReference>
<protein>
    <submittedName>
        <fullName evidence="12">NADH oxidase</fullName>
        <ecNumber evidence="12">1.-.-.-</ecNumber>
    </submittedName>
</protein>
<comment type="cofactor">
    <cofactor evidence="2">
        <name>[4Fe-4S] cluster</name>
        <dbReference type="ChEBI" id="CHEBI:49883"/>
    </cofactor>
</comment>
<dbReference type="Pfam" id="PF00724">
    <property type="entry name" value="Oxidored_FMN"/>
    <property type="match status" value="1"/>
</dbReference>
<keyword evidence="5" id="KW-0288">FMN</keyword>
<dbReference type="GO" id="GO:0016491">
    <property type="term" value="F:oxidoreductase activity"/>
    <property type="evidence" value="ECO:0007669"/>
    <property type="project" value="UniProtKB-KW"/>
</dbReference>
<dbReference type="CDD" id="cd02803">
    <property type="entry name" value="OYE_like_FMN_family"/>
    <property type="match status" value="1"/>
</dbReference>
<accession>A0A1F2PLH0</accession>
<dbReference type="PANTHER" id="PTHR42917:SF2">
    <property type="entry name" value="2,4-DIENOYL-COA REDUCTASE [(2E)-ENOYL-COA-PRODUCING]"/>
    <property type="match status" value="1"/>
</dbReference>
<dbReference type="Pfam" id="PF07992">
    <property type="entry name" value="Pyr_redox_2"/>
    <property type="match status" value="1"/>
</dbReference>
<dbReference type="Gene3D" id="3.40.50.720">
    <property type="entry name" value="NAD(P)-binding Rossmann-like Domain"/>
    <property type="match status" value="1"/>
</dbReference>
<evidence type="ECO:0000256" key="3">
    <source>
        <dbReference type="ARBA" id="ARBA00011048"/>
    </source>
</evidence>
<dbReference type="PANTHER" id="PTHR42917">
    <property type="entry name" value="2,4-DIENOYL-COA REDUCTASE"/>
    <property type="match status" value="1"/>
</dbReference>
<evidence type="ECO:0000256" key="8">
    <source>
        <dbReference type="ARBA" id="ARBA00023004"/>
    </source>
</evidence>
<dbReference type="STRING" id="52694.ACWI_01640"/>
<comment type="caution">
    <text evidence="12">The sequence shown here is derived from an EMBL/GenBank/DDBJ whole genome shotgun (WGS) entry which is preliminary data.</text>
</comment>
<evidence type="ECO:0000259" key="10">
    <source>
        <dbReference type="Pfam" id="PF00724"/>
    </source>
</evidence>
<dbReference type="InterPro" id="IPR023753">
    <property type="entry name" value="FAD/NAD-binding_dom"/>
</dbReference>
<dbReference type="GO" id="GO:0046872">
    <property type="term" value="F:metal ion binding"/>
    <property type="evidence" value="ECO:0007669"/>
    <property type="project" value="UniProtKB-KW"/>
</dbReference>
<evidence type="ECO:0000313" key="12">
    <source>
        <dbReference type="EMBL" id="OFV72253.1"/>
    </source>
</evidence>
<dbReference type="InterPro" id="IPR013785">
    <property type="entry name" value="Aldolase_TIM"/>
</dbReference>
<dbReference type="InterPro" id="IPR036188">
    <property type="entry name" value="FAD/NAD-bd_sf"/>
</dbReference>
<name>A0A1F2PLH0_9FIRM</name>
<organism evidence="12 13">
    <name type="scientific">Acetobacterium wieringae</name>
    <dbReference type="NCBI Taxonomy" id="52694"/>
    <lineage>
        <taxon>Bacteria</taxon>
        <taxon>Bacillati</taxon>
        <taxon>Bacillota</taxon>
        <taxon>Clostridia</taxon>
        <taxon>Eubacteriales</taxon>
        <taxon>Eubacteriaceae</taxon>
        <taxon>Acetobacterium</taxon>
    </lineage>
</organism>
<dbReference type="PRINTS" id="PR00469">
    <property type="entry name" value="PNDRDTASEII"/>
</dbReference>